<dbReference type="Pfam" id="PF24626">
    <property type="entry name" value="SH3_Tf2-1"/>
    <property type="match status" value="1"/>
</dbReference>
<dbReference type="InterPro" id="IPR023780">
    <property type="entry name" value="Chromo_domain"/>
</dbReference>
<evidence type="ECO:0000259" key="14">
    <source>
        <dbReference type="PROSITE" id="PS50994"/>
    </source>
</evidence>
<feature type="region of interest" description="Disordered" evidence="12">
    <location>
        <begin position="692"/>
        <end position="762"/>
    </location>
</feature>
<sequence length="947" mass="105708">MTGGENDNKDVVLLGPELFAKAVNVELQERIRDSKLRDNSVVEYITLKGKATKRPEFGKPEDWSDDDGILLYKNRVYVPPDNQLYRDIVKMHHDAPIMGHPGVQKTYDLVKREYMWPGMRKFIVQYVKGCAACQTSKVNTHPIKPGLIPIQHSGDTRPFRTITMDYITDLPESDGFNAVQVVVDHDVSKAAVFSPCTKNITAEGAMDILQRDVYRRFGLPAKVISDRGPQFISKAFKELHNSLGIETALSTAYHPQTDGETERVNQELDLALRLYRANNPENWARLLPQFEFAHNQRTHSVTGKSPFELLYGFQPEAAGTVRTTPKHPSMEQRLQSLQEARENTIAAHAQAAAAMSRRLPAAQVPLKLGDKVLLDTKNLRLPYVSRKLIPKRVGPFTIVKVLGPVTFKLKLPEKWKIHPVFHAALLTPYHTTKEHGPDYVRPPPIPTPESTEGAEWEVEAILSHRTRGTQKQYLVAWKGWPASENSWEPERHLKNAQSILRNYKKRHKLSLSKQFFILSQWFTLKLVLLVVASLRLLVATFPVPPTSFGNGEQCSTTISPDTLSRATTKALSLIVLAGSSCTPTSTAMLRPGLPISPRSKTSSTSTARAAPSYSVLVRYNKKTSAPRSEKKKVDQVASEAYHAVIQGAEKVLSMLANPQVAGALSDLMPLRNQHGTHSWGHVFWPQRLDDYPQPIEVDSSDEEEDEDEVRSDSGWSIPSTDPWKISTPDPEEEAIKWGTTVEGSTPTLSSSSSDSSYEEVESFDPLPELGHLELSTIDELSEDEFHEALKVAVRAPSPPPPPPTAITKHVEEPHGRCGFFRGTGEDRFGYINSRGDIFMVPNSSFGISDVRIMVAYHLRWPEASVRTTQAASLLIDDVIARRGNYPAFKVDAERIATTYREALGMSAAETAQWDCIRAVGSDAELVEISLDVFRPEVVERTNAIVHL</sequence>
<dbReference type="SUPFAM" id="SSF54160">
    <property type="entry name" value="Chromo domain-like"/>
    <property type="match status" value="1"/>
</dbReference>
<keyword evidence="6" id="KW-0694">RNA-binding</keyword>
<evidence type="ECO:0000256" key="10">
    <source>
        <dbReference type="ARBA" id="ARBA00023125"/>
    </source>
</evidence>
<dbReference type="PROSITE" id="PS50994">
    <property type="entry name" value="INTEGRASE"/>
    <property type="match status" value="1"/>
</dbReference>
<dbReference type="InterPro" id="IPR056924">
    <property type="entry name" value="SH3_Tf2-1"/>
</dbReference>
<dbReference type="GO" id="GO:0003964">
    <property type="term" value="F:RNA-directed DNA polymerase activity"/>
    <property type="evidence" value="ECO:0007669"/>
    <property type="project" value="UniProtKB-KW"/>
</dbReference>
<keyword evidence="1" id="KW-0645">Protease</keyword>
<dbReference type="SUPFAM" id="SSF53098">
    <property type="entry name" value="Ribonuclease H-like"/>
    <property type="match status" value="1"/>
</dbReference>
<protein>
    <submittedName>
        <fullName evidence="15">Uncharacterized protein</fullName>
    </submittedName>
</protein>
<evidence type="ECO:0000256" key="7">
    <source>
        <dbReference type="ARBA" id="ARBA00022908"/>
    </source>
</evidence>
<evidence type="ECO:0000256" key="4">
    <source>
        <dbReference type="ARBA" id="ARBA00022801"/>
    </source>
</evidence>
<reference evidence="15" key="1">
    <citation type="submission" date="2022-11" db="EMBL/GenBank/DDBJ databases">
        <title>Genome Sequence of Cubamyces cubensis.</title>
        <authorList>
            <person name="Buettner E."/>
        </authorList>
    </citation>
    <scope>NUCLEOTIDE SEQUENCE</scope>
    <source>
        <strain evidence="15">MPL-01</strain>
    </source>
</reference>
<keyword evidence="4" id="KW-0378">Hydrolase</keyword>
<keyword evidence="5" id="KW-0460">Magnesium</keyword>
<proteinExistence type="predicted"/>
<dbReference type="Gene3D" id="3.30.420.10">
    <property type="entry name" value="Ribonuclease H-like superfamily/Ribonuclease H"/>
    <property type="match status" value="1"/>
</dbReference>
<dbReference type="Pfam" id="PF00665">
    <property type="entry name" value="rve"/>
    <property type="match status" value="1"/>
</dbReference>
<evidence type="ECO:0000256" key="11">
    <source>
        <dbReference type="ARBA" id="ARBA00023172"/>
    </source>
</evidence>
<dbReference type="PROSITE" id="PS50013">
    <property type="entry name" value="CHROMO_2"/>
    <property type="match status" value="1"/>
</dbReference>
<dbReference type="GO" id="GO:0006508">
    <property type="term" value="P:proteolysis"/>
    <property type="evidence" value="ECO:0007669"/>
    <property type="project" value="UniProtKB-KW"/>
</dbReference>
<evidence type="ECO:0000256" key="12">
    <source>
        <dbReference type="SAM" id="MobiDB-lite"/>
    </source>
</evidence>
<dbReference type="GO" id="GO:0004190">
    <property type="term" value="F:aspartic-type endopeptidase activity"/>
    <property type="evidence" value="ECO:0007669"/>
    <property type="project" value="UniProtKB-KW"/>
</dbReference>
<keyword evidence="16" id="KW-1185">Reference proteome</keyword>
<dbReference type="InterPro" id="IPR000953">
    <property type="entry name" value="Chromo/chromo_shadow_dom"/>
</dbReference>
<feature type="region of interest" description="Disordered" evidence="12">
    <location>
        <begin position="590"/>
        <end position="609"/>
    </location>
</feature>
<feature type="domain" description="Integrase catalytic" evidence="14">
    <location>
        <begin position="154"/>
        <end position="314"/>
    </location>
</feature>
<dbReference type="GO" id="GO:0046872">
    <property type="term" value="F:metal ion binding"/>
    <property type="evidence" value="ECO:0007669"/>
    <property type="project" value="UniProtKB-KW"/>
</dbReference>
<dbReference type="InterPro" id="IPR016197">
    <property type="entry name" value="Chromo-like_dom_sf"/>
</dbReference>
<dbReference type="EMBL" id="JAPEVG010000415">
    <property type="protein sequence ID" value="KAJ8463121.1"/>
    <property type="molecule type" value="Genomic_DNA"/>
</dbReference>
<keyword evidence="9" id="KW-0808">Transferase</keyword>
<dbReference type="Proteomes" id="UP001215151">
    <property type="component" value="Unassembled WGS sequence"/>
</dbReference>
<dbReference type="GO" id="GO:0003677">
    <property type="term" value="F:DNA binding"/>
    <property type="evidence" value="ECO:0007669"/>
    <property type="project" value="UniProtKB-KW"/>
</dbReference>
<evidence type="ECO:0000313" key="16">
    <source>
        <dbReference type="Proteomes" id="UP001215151"/>
    </source>
</evidence>
<keyword evidence="10" id="KW-0238">DNA-binding</keyword>
<feature type="domain" description="Chromo" evidence="13">
    <location>
        <begin position="456"/>
        <end position="515"/>
    </location>
</feature>
<comment type="caution">
    <text evidence="15">The sequence shown here is derived from an EMBL/GenBank/DDBJ whole genome shotgun (WGS) entry which is preliminary data.</text>
</comment>
<keyword evidence="2" id="KW-0479">Metal-binding</keyword>
<keyword evidence="9" id="KW-0548">Nucleotidyltransferase</keyword>
<evidence type="ECO:0000256" key="3">
    <source>
        <dbReference type="ARBA" id="ARBA00022750"/>
    </source>
</evidence>
<keyword evidence="9" id="KW-0239">DNA-directed DNA polymerase</keyword>
<dbReference type="InterPro" id="IPR012337">
    <property type="entry name" value="RNaseH-like_sf"/>
</dbReference>
<evidence type="ECO:0000259" key="13">
    <source>
        <dbReference type="PROSITE" id="PS50013"/>
    </source>
</evidence>
<dbReference type="GO" id="GO:0006310">
    <property type="term" value="P:DNA recombination"/>
    <property type="evidence" value="ECO:0007669"/>
    <property type="project" value="UniProtKB-KW"/>
</dbReference>
<dbReference type="AlphaFoldDB" id="A0AAD7TJF5"/>
<dbReference type="GO" id="GO:0003723">
    <property type="term" value="F:RNA binding"/>
    <property type="evidence" value="ECO:0007669"/>
    <property type="project" value="UniProtKB-KW"/>
</dbReference>
<keyword evidence="7" id="KW-0229">DNA integration</keyword>
<feature type="compositionally biased region" description="Low complexity" evidence="12">
    <location>
        <begin position="596"/>
        <end position="609"/>
    </location>
</feature>
<dbReference type="FunFam" id="1.10.340.70:FF:000001">
    <property type="entry name" value="Retrovirus-related Pol polyprotein from transposon gypsy-like Protein"/>
    <property type="match status" value="1"/>
</dbReference>
<accession>A0AAD7TJF5</accession>
<dbReference type="Gene3D" id="2.40.50.40">
    <property type="match status" value="1"/>
</dbReference>
<dbReference type="GO" id="GO:0006338">
    <property type="term" value="P:chromatin remodeling"/>
    <property type="evidence" value="ECO:0007669"/>
    <property type="project" value="UniProtKB-ARBA"/>
</dbReference>
<dbReference type="PANTHER" id="PTHR37984:SF5">
    <property type="entry name" value="PROTEIN NYNRIN-LIKE"/>
    <property type="match status" value="1"/>
</dbReference>
<dbReference type="SMART" id="SM00298">
    <property type="entry name" value="CHROMO"/>
    <property type="match status" value="1"/>
</dbReference>
<dbReference type="InterPro" id="IPR041588">
    <property type="entry name" value="Integrase_H2C2"/>
</dbReference>
<dbReference type="InterPro" id="IPR001584">
    <property type="entry name" value="Integrase_cat-core"/>
</dbReference>
<evidence type="ECO:0000256" key="2">
    <source>
        <dbReference type="ARBA" id="ARBA00022723"/>
    </source>
</evidence>
<evidence type="ECO:0000256" key="6">
    <source>
        <dbReference type="ARBA" id="ARBA00022884"/>
    </source>
</evidence>
<keyword evidence="3" id="KW-0064">Aspartyl protease</keyword>
<dbReference type="Pfam" id="PF00385">
    <property type="entry name" value="Chromo"/>
    <property type="match status" value="1"/>
</dbReference>
<evidence type="ECO:0000256" key="5">
    <source>
        <dbReference type="ARBA" id="ARBA00022842"/>
    </source>
</evidence>
<dbReference type="PANTHER" id="PTHR37984">
    <property type="entry name" value="PROTEIN CBG26694"/>
    <property type="match status" value="1"/>
</dbReference>
<keyword evidence="11" id="KW-0233">DNA recombination</keyword>
<evidence type="ECO:0000256" key="9">
    <source>
        <dbReference type="ARBA" id="ARBA00022932"/>
    </source>
</evidence>
<evidence type="ECO:0000256" key="8">
    <source>
        <dbReference type="ARBA" id="ARBA00022918"/>
    </source>
</evidence>
<organism evidence="15 16">
    <name type="scientific">Trametes cubensis</name>
    <dbReference type="NCBI Taxonomy" id="1111947"/>
    <lineage>
        <taxon>Eukaryota</taxon>
        <taxon>Fungi</taxon>
        <taxon>Dikarya</taxon>
        <taxon>Basidiomycota</taxon>
        <taxon>Agaricomycotina</taxon>
        <taxon>Agaricomycetes</taxon>
        <taxon>Polyporales</taxon>
        <taxon>Polyporaceae</taxon>
        <taxon>Trametes</taxon>
    </lineage>
</organism>
<dbReference type="InterPro" id="IPR050951">
    <property type="entry name" value="Retrovirus_Pol_polyprotein"/>
</dbReference>
<dbReference type="InterPro" id="IPR036397">
    <property type="entry name" value="RNaseH_sf"/>
</dbReference>
<feature type="compositionally biased region" description="Acidic residues" evidence="12">
    <location>
        <begin position="698"/>
        <end position="709"/>
    </location>
</feature>
<keyword evidence="8" id="KW-0695">RNA-directed DNA polymerase</keyword>
<evidence type="ECO:0000313" key="15">
    <source>
        <dbReference type="EMBL" id="KAJ8463121.1"/>
    </source>
</evidence>
<evidence type="ECO:0000256" key="1">
    <source>
        <dbReference type="ARBA" id="ARBA00022670"/>
    </source>
</evidence>
<dbReference type="GO" id="GO:0005634">
    <property type="term" value="C:nucleus"/>
    <property type="evidence" value="ECO:0007669"/>
    <property type="project" value="UniProtKB-ARBA"/>
</dbReference>
<gene>
    <name evidence="15" type="ORF">ONZ51_g10458</name>
</gene>
<dbReference type="GO" id="GO:0003887">
    <property type="term" value="F:DNA-directed DNA polymerase activity"/>
    <property type="evidence" value="ECO:0007669"/>
    <property type="project" value="UniProtKB-KW"/>
</dbReference>
<dbReference type="Gene3D" id="1.10.340.70">
    <property type="match status" value="1"/>
</dbReference>
<dbReference type="CDD" id="cd00024">
    <property type="entry name" value="CD_CSD"/>
    <property type="match status" value="1"/>
</dbReference>
<dbReference type="Pfam" id="PF17921">
    <property type="entry name" value="Integrase_H2C2"/>
    <property type="match status" value="1"/>
</dbReference>
<name>A0AAD7TJF5_9APHY</name>
<dbReference type="GO" id="GO:0015074">
    <property type="term" value="P:DNA integration"/>
    <property type="evidence" value="ECO:0007669"/>
    <property type="project" value="UniProtKB-KW"/>
</dbReference>